<dbReference type="OrthoDB" id="6200718at2"/>
<proteinExistence type="predicted"/>
<organism evidence="2 3">
    <name type="scientific">Flavobacterium profundi</name>
    <dbReference type="NCBI Taxonomy" id="1774945"/>
    <lineage>
        <taxon>Bacteria</taxon>
        <taxon>Pseudomonadati</taxon>
        <taxon>Bacteroidota</taxon>
        <taxon>Flavobacteriia</taxon>
        <taxon>Flavobacteriales</taxon>
        <taxon>Flavobacteriaceae</taxon>
        <taxon>Flavobacterium</taxon>
    </lineage>
</organism>
<reference evidence="3" key="1">
    <citation type="submission" date="2019-05" db="EMBL/GenBank/DDBJ databases">
        <title>Flavobacterium profundi sp. nov., isolated from a deep-sea seamount.</title>
        <authorList>
            <person name="Zhang D.-C."/>
        </authorList>
    </citation>
    <scope>NUCLEOTIDE SEQUENCE [LARGE SCALE GENOMIC DNA]</scope>
    <source>
        <strain evidence="3">TP390</strain>
    </source>
</reference>
<protein>
    <submittedName>
        <fullName evidence="2">Uncharacterized protein</fullName>
    </submittedName>
</protein>
<feature type="transmembrane region" description="Helical" evidence="1">
    <location>
        <begin position="12"/>
        <end position="31"/>
    </location>
</feature>
<evidence type="ECO:0000313" key="2">
    <source>
        <dbReference type="EMBL" id="MVO07843.1"/>
    </source>
</evidence>
<dbReference type="RefSeq" id="WP_140996238.1">
    <property type="nucleotide sequence ID" value="NZ_VDCZ01000001.1"/>
</dbReference>
<evidence type="ECO:0000256" key="1">
    <source>
        <dbReference type="SAM" id="Phobius"/>
    </source>
</evidence>
<dbReference type="Proteomes" id="UP000431264">
    <property type="component" value="Unassembled WGS sequence"/>
</dbReference>
<feature type="transmembrane region" description="Helical" evidence="1">
    <location>
        <begin position="93"/>
        <end position="114"/>
    </location>
</feature>
<sequence>MMTELIKKGRRRTLLISISILLISVHTIYIYHKVQPEIDAKKLTQQIIRFILTLGLLYLIYIGKNWAKNIAIVLFTFGIVFSGYNLCTLKMPLIGKILILEMILIYALAVYHFLFSNSFAAFQEYQNNKKSNV</sequence>
<name>A0A6I4IDV8_9FLAO</name>
<feature type="transmembrane region" description="Helical" evidence="1">
    <location>
        <begin position="69"/>
        <end position="87"/>
    </location>
</feature>
<keyword evidence="1" id="KW-0472">Membrane</keyword>
<evidence type="ECO:0000313" key="3">
    <source>
        <dbReference type="Proteomes" id="UP000431264"/>
    </source>
</evidence>
<keyword evidence="3" id="KW-1185">Reference proteome</keyword>
<dbReference type="AlphaFoldDB" id="A0A6I4IDV8"/>
<accession>A0A6I4IDV8</accession>
<keyword evidence="1" id="KW-0812">Transmembrane</keyword>
<gene>
    <name evidence="2" type="ORF">GOQ30_01530</name>
</gene>
<comment type="caution">
    <text evidence="2">The sequence shown here is derived from an EMBL/GenBank/DDBJ whole genome shotgun (WGS) entry which is preliminary data.</text>
</comment>
<dbReference type="EMBL" id="WQLW01000001">
    <property type="protein sequence ID" value="MVO07843.1"/>
    <property type="molecule type" value="Genomic_DNA"/>
</dbReference>
<keyword evidence="1" id="KW-1133">Transmembrane helix</keyword>
<feature type="transmembrane region" description="Helical" evidence="1">
    <location>
        <begin position="43"/>
        <end position="62"/>
    </location>
</feature>